<evidence type="ECO:0000256" key="1">
    <source>
        <dbReference type="ARBA" id="ARBA00000900"/>
    </source>
</evidence>
<keyword evidence="3" id="KW-0808">Transferase</keyword>
<dbReference type="InParanoid" id="A0A068UBU5"/>
<dbReference type="SMART" id="SM00184">
    <property type="entry name" value="RING"/>
    <property type="match status" value="1"/>
</dbReference>
<dbReference type="Pfam" id="PF13639">
    <property type="entry name" value="zf-RING_2"/>
    <property type="match status" value="1"/>
</dbReference>
<dbReference type="EC" id="2.3.2.27" evidence="2"/>
<name>A0A068UBU5_COFCA</name>
<evidence type="ECO:0000256" key="2">
    <source>
        <dbReference type="ARBA" id="ARBA00012483"/>
    </source>
</evidence>
<evidence type="ECO:0000313" key="10">
    <source>
        <dbReference type="EMBL" id="CDP05971.1"/>
    </source>
</evidence>
<dbReference type="AlphaFoldDB" id="A0A068UBU5"/>
<keyword evidence="11" id="KW-1185">Reference proteome</keyword>
<dbReference type="SUPFAM" id="SSF57850">
    <property type="entry name" value="RING/U-box"/>
    <property type="match status" value="1"/>
</dbReference>
<dbReference type="OMA" id="FRIYRPH"/>
<comment type="catalytic activity">
    <reaction evidence="1">
        <text>S-ubiquitinyl-[E2 ubiquitin-conjugating enzyme]-L-cysteine + [acceptor protein]-L-lysine = [E2 ubiquitin-conjugating enzyme]-L-cysteine + N(6)-ubiquitinyl-[acceptor protein]-L-lysine.</text>
        <dbReference type="EC" id="2.3.2.27"/>
    </reaction>
</comment>
<keyword evidence="6" id="KW-0833">Ubl conjugation pathway</keyword>
<dbReference type="GO" id="GO:0061630">
    <property type="term" value="F:ubiquitin protein ligase activity"/>
    <property type="evidence" value="ECO:0007669"/>
    <property type="project" value="UniProtKB-EC"/>
</dbReference>
<dbReference type="Proteomes" id="UP000295252">
    <property type="component" value="Chromosome VII"/>
</dbReference>
<dbReference type="InterPro" id="IPR001841">
    <property type="entry name" value="Znf_RING"/>
</dbReference>
<evidence type="ECO:0000256" key="6">
    <source>
        <dbReference type="ARBA" id="ARBA00022786"/>
    </source>
</evidence>
<evidence type="ECO:0000256" key="7">
    <source>
        <dbReference type="ARBA" id="ARBA00022833"/>
    </source>
</evidence>
<dbReference type="Gramene" id="CDP05971">
    <property type="protein sequence ID" value="CDP05971"/>
    <property type="gene ID" value="GSCOC_T00021305001"/>
</dbReference>
<dbReference type="CDD" id="cd16469">
    <property type="entry name" value="RING-H2_RNF24-like"/>
    <property type="match status" value="1"/>
</dbReference>
<protein>
    <recommendedName>
        <fullName evidence="2">RING-type E3 ubiquitin transferase</fullName>
        <ecNumber evidence="2">2.3.2.27</ecNumber>
    </recommendedName>
</protein>
<dbReference type="GO" id="GO:0008270">
    <property type="term" value="F:zinc ion binding"/>
    <property type="evidence" value="ECO:0007669"/>
    <property type="project" value="UniProtKB-KW"/>
</dbReference>
<dbReference type="InterPro" id="IPR045191">
    <property type="entry name" value="MBR1/2-like"/>
</dbReference>
<organism evidence="10 11">
    <name type="scientific">Coffea canephora</name>
    <name type="common">Robusta coffee</name>
    <dbReference type="NCBI Taxonomy" id="49390"/>
    <lineage>
        <taxon>Eukaryota</taxon>
        <taxon>Viridiplantae</taxon>
        <taxon>Streptophyta</taxon>
        <taxon>Embryophyta</taxon>
        <taxon>Tracheophyta</taxon>
        <taxon>Spermatophyta</taxon>
        <taxon>Magnoliopsida</taxon>
        <taxon>eudicotyledons</taxon>
        <taxon>Gunneridae</taxon>
        <taxon>Pentapetalae</taxon>
        <taxon>asterids</taxon>
        <taxon>lamiids</taxon>
        <taxon>Gentianales</taxon>
        <taxon>Rubiaceae</taxon>
        <taxon>Ixoroideae</taxon>
        <taxon>Gardenieae complex</taxon>
        <taxon>Bertiereae - Coffeeae clade</taxon>
        <taxon>Coffeeae</taxon>
        <taxon>Coffea</taxon>
    </lineage>
</organism>
<gene>
    <name evidence="10" type="ORF">GSCOC_T00021305001</name>
</gene>
<dbReference type="PANTHER" id="PTHR22937">
    <property type="entry name" value="E3 UBIQUITIN-PROTEIN LIGASE RNF165"/>
    <property type="match status" value="1"/>
</dbReference>
<dbReference type="GO" id="GO:0005634">
    <property type="term" value="C:nucleus"/>
    <property type="evidence" value="ECO:0007669"/>
    <property type="project" value="TreeGrafter"/>
</dbReference>
<feature type="domain" description="RING-type" evidence="9">
    <location>
        <begin position="518"/>
        <end position="559"/>
    </location>
</feature>
<dbReference type="PANTHER" id="PTHR22937:SF222">
    <property type="entry name" value="RING-TYPE E3 UBIQUITIN TRANSFERASE"/>
    <property type="match status" value="1"/>
</dbReference>
<dbReference type="FunCoup" id="A0A068UBU5">
    <property type="interactions" value="1148"/>
</dbReference>
<evidence type="ECO:0000256" key="8">
    <source>
        <dbReference type="PROSITE-ProRule" id="PRU00175"/>
    </source>
</evidence>
<dbReference type="Gene3D" id="3.30.40.10">
    <property type="entry name" value="Zinc/RING finger domain, C3HC4 (zinc finger)"/>
    <property type="match status" value="1"/>
</dbReference>
<evidence type="ECO:0000313" key="11">
    <source>
        <dbReference type="Proteomes" id="UP000295252"/>
    </source>
</evidence>
<evidence type="ECO:0000256" key="5">
    <source>
        <dbReference type="ARBA" id="ARBA00022771"/>
    </source>
</evidence>
<reference evidence="11" key="1">
    <citation type="journal article" date="2014" name="Science">
        <title>The coffee genome provides insight into the convergent evolution of caffeine biosynthesis.</title>
        <authorList>
            <person name="Denoeud F."/>
            <person name="Carretero-Paulet L."/>
            <person name="Dereeper A."/>
            <person name="Droc G."/>
            <person name="Guyot R."/>
            <person name="Pietrella M."/>
            <person name="Zheng C."/>
            <person name="Alberti A."/>
            <person name="Anthony F."/>
            <person name="Aprea G."/>
            <person name="Aury J.M."/>
            <person name="Bento P."/>
            <person name="Bernard M."/>
            <person name="Bocs S."/>
            <person name="Campa C."/>
            <person name="Cenci A."/>
            <person name="Combes M.C."/>
            <person name="Crouzillat D."/>
            <person name="Da Silva C."/>
            <person name="Daddiego L."/>
            <person name="De Bellis F."/>
            <person name="Dussert S."/>
            <person name="Garsmeur O."/>
            <person name="Gayraud T."/>
            <person name="Guignon V."/>
            <person name="Jahn K."/>
            <person name="Jamilloux V."/>
            <person name="Joet T."/>
            <person name="Labadie K."/>
            <person name="Lan T."/>
            <person name="Leclercq J."/>
            <person name="Lepelley M."/>
            <person name="Leroy T."/>
            <person name="Li L.T."/>
            <person name="Librado P."/>
            <person name="Lopez L."/>
            <person name="Munoz A."/>
            <person name="Noel B."/>
            <person name="Pallavicini A."/>
            <person name="Perrotta G."/>
            <person name="Poncet V."/>
            <person name="Pot D."/>
            <person name="Priyono X."/>
            <person name="Rigoreau M."/>
            <person name="Rouard M."/>
            <person name="Rozas J."/>
            <person name="Tranchant-Dubreuil C."/>
            <person name="VanBuren R."/>
            <person name="Zhang Q."/>
            <person name="Andrade A.C."/>
            <person name="Argout X."/>
            <person name="Bertrand B."/>
            <person name="de Kochko A."/>
            <person name="Graziosi G."/>
            <person name="Henry R.J."/>
            <person name="Jayarama X."/>
            <person name="Ming R."/>
            <person name="Nagai C."/>
            <person name="Rounsley S."/>
            <person name="Sankoff D."/>
            <person name="Giuliano G."/>
            <person name="Albert V.A."/>
            <person name="Wincker P."/>
            <person name="Lashermes P."/>
        </authorList>
    </citation>
    <scope>NUCLEOTIDE SEQUENCE [LARGE SCALE GENOMIC DNA]</scope>
    <source>
        <strain evidence="11">cv. DH200-94</strain>
    </source>
</reference>
<dbReference type="OrthoDB" id="8062037at2759"/>
<accession>A0A068UBU5</accession>
<dbReference type="PhylomeDB" id="A0A068UBU5"/>
<keyword evidence="5 8" id="KW-0863">Zinc-finger</keyword>
<dbReference type="EMBL" id="HG739103">
    <property type="protein sequence ID" value="CDP05971.1"/>
    <property type="molecule type" value="Genomic_DNA"/>
</dbReference>
<dbReference type="STRING" id="49390.A0A068UBU5"/>
<keyword evidence="4" id="KW-0479">Metal-binding</keyword>
<evidence type="ECO:0000256" key="3">
    <source>
        <dbReference type="ARBA" id="ARBA00022679"/>
    </source>
</evidence>
<keyword evidence="7" id="KW-0862">Zinc</keyword>
<sequence>MNLFLFSQDLQAWHELLGDPPRSSGIKDTIFFTNMGQRNMHMIDLESDQRGQDYIHPESCVFYGAMTNYPQPNVHTVVPPPGNASSFNLHHPSEHHEVAFFYGMPQYNQYPAANVDLAGGSSSNLYNPFMIPPSAPRDFPVPVNHGTHDQFSFSSTHRMVGVPTDSYGRTNPYVDGVRGSFKRKTAEGLPWNIQYCDSLAGSSSSVAPVSARPLESDVTLTDTMPFVPPEYGGNETSAIIESGSSRSVRNTSGVVGPDSVLAHNSNHLIQGNFVSQPFQLPSNPWMGPDVNSVTWNQASSVPYLHGSMNGSSMEIGNMGLHGFQLPSNRSSTGFLHTPVPQGHPGIHHPLPPVQGARGQNINFSSQVVTSSRRFSANSTAVSPFQGVVEAGPRYMGPVPPTGFRLYRPHRREVTPEMNTRHRNLPNLRLLPEDGVAILEVPGFHDGGDPMDQHRDMRLDIDHMSYEELLALGEQIGSVGTGLSEDAITTNLKTRSFTLSATCLDLDVAACMNQEVDFCVICQTDYKDQEKVGTLDCGHEYHVDCIKKWLLVKNTCPICKSAALTAGRKDLRH</sequence>
<proteinExistence type="predicted"/>
<dbReference type="InterPro" id="IPR013083">
    <property type="entry name" value="Znf_RING/FYVE/PHD"/>
</dbReference>
<dbReference type="PROSITE" id="PS50089">
    <property type="entry name" value="ZF_RING_2"/>
    <property type="match status" value="1"/>
</dbReference>
<evidence type="ECO:0000259" key="9">
    <source>
        <dbReference type="PROSITE" id="PS50089"/>
    </source>
</evidence>
<evidence type="ECO:0000256" key="4">
    <source>
        <dbReference type="ARBA" id="ARBA00022723"/>
    </source>
</evidence>